<dbReference type="InterPro" id="IPR011991">
    <property type="entry name" value="ArsR-like_HTH"/>
</dbReference>
<keyword evidence="3" id="KW-1185">Reference proteome</keyword>
<dbReference type="Pfam" id="PF12840">
    <property type="entry name" value="HTH_20"/>
    <property type="match status" value="1"/>
</dbReference>
<name>A0A938XWP7_9BACL</name>
<proteinExistence type="predicted"/>
<sequence>MDCDAQKLTSALADATRFSIYQYVADRNDPVSVHEVAEHFNIHPNVARLHLSKLEDVELLASVLEKSGKGGRPCRLYLLSDQVISLQFPPRDYQLLADIAIESLLSLGEAGEKALINMGYRMGVEMAKRALREFPIDLEQDSPAAVLKHINRLVVAQGLKPEIELLSAGQIRFRVFNCTFSETAKRFSNSVCQMHNAMLRGIFETYFGEIELQEEGSMLGGCKSCNYTVARITKSKQMTYDK</sequence>
<comment type="caution">
    <text evidence="2">The sequence shown here is derived from an EMBL/GenBank/DDBJ whole genome shotgun (WGS) entry which is preliminary data.</text>
</comment>
<dbReference type="AlphaFoldDB" id="A0A938XWP7"/>
<dbReference type="RefSeq" id="WP_204517028.1">
    <property type="nucleotide sequence ID" value="NZ_BAABIN010000015.1"/>
</dbReference>
<evidence type="ECO:0000313" key="3">
    <source>
        <dbReference type="Proteomes" id="UP000717624"/>
    </source>
</evidence>
<dbReference type="GO" id="GO:0003677">
    <property type="term" value="F:DNA binding"/>
    <property type="evidence" value="ECO:0007669"/>
    <property type="project" value="UniProtKB-KW"/>
</dbReference>
<dbReference type="Gene3D" id="1.10.10.10">
    <property type="entry name" value="Winged helix-like DNA-binding domain superfamily/Winged helix DNA-binding domain"/>
    <property type="match status" value="1"/>
</dbReference>
<gene>
    <name evidence="2" type="ORF">JOD01_000899</name>
</gene>
<dbReference type="EMBL" id="JAFBEB010000002">
    <property type="protein sequence ID" value="MBM7589301.1"/>
    <property type="molecule type" value="Genomic_DNA"/>
</dbReference>
<keyword evidence="1" id="KW-0238">DNA-binding</keyword>
<evidence type="ECO:0000256" key="1">
    <source>
        <dbReference type="ARBA" id="ARBA00023125"/>
    </source>
</evidence>
<dbReference type="InterPro" id="IPR036388">
    <property type="entry name" value="WH-like_DNA-bd_sf"/>
</dbReference>
<organism evidence="2 3">
    <name type="scientific">Brevibacillus fulvus</name>
    <dbReference type="NCBI Taxonomy" id="1125967"/>
    <lineage>
        <taxon>Bacteria</taxon>
        <taxon>Bacillati</taxon>
        <taxon>Bacillota</taxon>
        <taxon>Bacilli</taxon>
        <taxon>Bacillales</taxon>
        <taxon>Paenibacillaceae</taxon>
        <taxon>Brevibacillus</taxon>
    </lineage>
</organism>
<dbReference type="InterPro" id="IPR036390">
    <property type="entry name" value="WH_DNA-bd_sf"/>
</dbReference>
<dbReference type="CDD" id="cd00090">
    <property type="entry name" value="HTH_ARSR"/>
    <property type="match status" value="1"/>
</dbReference>
<protein>
    <submittedName>
        <fullName evidence="2">ArsR family transcriptional regulator</fullName>
    </submittedName>
</protein>
<accession>A0A938XWP7</accession>
<evidence type="ECO:0000313" key="2">
    <source>
        <dbReference type="EMBL" id="MBM7589301.1"/>
    </source>
</evidence>
<reference evidence="2" key="1">
    <citation type="submission" date="2021-01" db="EMBL/GenBank/DDBJ databases">
        <title>Genomic Encyclopedia of Type Strains, Phase IV (KMG-IV): sequencing the most valuable type-strain genomes for metagenomic binning, comparative biology and taxonomic classification.</title>
        <authorList>
            <person name="Goeker M."/>
        </authorList>
    </citation>
    <scope>NUCLEOTIDE SEQUENCE</scope>
    <source>
        <strain evidence="2">DSM 25523</strain>
    </source>
</reference>
<dbReference type="SUPFAM" id="SSF46785">
    <property type="entry name" value="Winged helix' DNA-binding domain"/>
    <property type="match status" value="1"/>
</dbReference>
<dbReference type="Proteomes" id="UP000717624">
    <property type="component" value="Unassembled WGS sequence"/>
</dbReference>
<dbReference type="Gene3D" id="3.30.1380.20">
    <property type="entry name" value="Trafficking protein particle complex subunit 3"/>
    <property type="match status" value="1"/>
</dbReference>